<dbReference type="GO" id="GO:0045490">
    <property type="term" value="P:pectin catabolic process"/>
    <property type="evidence" value="ECO:0007669"/>
    <property type="project" value="UniProtKB-UniRule"/>
</dbReference>
<feature type="active site" evidence="4">
    <location>
        <position position="163"/>
    </location>
</feature>
<dbReference type="GO" id="GO:0030599">
    <property type="term" value="F:pectinesterase activity"/>
    <property type="evidence" value="ECO:0007669"/>
    <property type="project" value="UniProtKB-UniRule"/>
</dbReference>
<keyword evidence="8" id="KW-1185">Reference proteome</keyword>
<dbReference type="GO" id="GO:0009279">
    <property type="term" value="C:cell outer membrane"/>
    <property type="evidence" value="ECO:0007669"/>
    <property type="project" value="TreeGrafter"/>
</dbReference>
<dbReference type="UniPathway" id="UPA00545">
    <property type="reaction ID" value="UER00823"/>
</dbReference>
<dbReference type="PANTHER" id="PTHR31321:SF57">
    <property type="entry name" value="PECTINESTERASE 53-RELATED"/>
    <property type="match status" value="1"/>
</dbReference>
<evidence type="ECO:0000313" key="7">
    <source>
        <dbReference type="EMBL" id="RFU96142.1"/>
    </source>
</evidence>
<sequence length="305" mass="33699">MEAYRITLTPKDSINDALLQFPEEERPLVVTLEKGTYTEKVVIDRANVTLVGSGRDETRITFSDAAGAYMMGTFASASCTIQKANFRAEHLTFANDFDYPSFRHLVEQNPGKVNGLQAVAFRTTESADTTILEDCAFFGYQDTLLLDEGMHLLNNCQIEGTIDFIFGGGAALFTDCTILSNGEGYVTAPSTPGDQLGFCFHRCRFLRKKEVPAHSVYLGRPWHPKADPTIKSFALVCECYLDEHIQSCGWTQMHAFPPEGGESIFTAEQSRFYEVACTGPGSSSERDNLGNNEALFLMSACRALL</sequence>
<evidence type="ECO:0000259" key="6">
    <source>
        <dbReference type="Pfam" id="PF01095"/>
    </source>
</evidence>
<gene>
    <name evidence="7" type="ORF">DYP60_00795</name>
</gene>
<dbReference type="GO" id="GO:0042545">
    <property type="term" value="P:cell wall modification"/>
    <property type="evidence" value="ECO:0007669"/>
    <property type="project" value="UniProtKB-UniRule"/>
</dbReference>
<evidence type="ECO:0000256" key="5">
    <source>
        <dbReference type="RuleBase" id="RU000589"/>
    </source>
</evidence>
<comment type="pathway">
    <text evidence="5">Glycan metabolism; pectin degradation; 2-dehydro-3-deoxy-D-gluconate from pectin: step 1/5.</text>
</comment>
<dbReference type="Pfam" id="PF01095">
    <property type="entry name" value="Pectinesterase"/>
    <property type="match status" value="1"/>
</dbReference>
<organism evidence="7 8">
    <name type="scientific">Sphaerochaeta halotolerans</name>
    <dbReference type="NCBI Taxonomy" id="2293840"/>
    <lineage>
        <taxon>Bacteria</taxon>
        <taxon>Pseudomonadati</taxon>
        <taxon>Spirochaetota</taxon>
        <taxon>Spirochaetia</taxon>
        <taxon>Spirochaetales</taxon>
        <taxon>Sphaerochaetaceae</taxon>
        <taxon>Sphaerochaeta</taxon>
    </lineage>
</organism>
<reference evidence="8" key="1">
    <citation type="submission" date="2018-08" db="EMBL/GenBank/DDBJ databases">
        <authorList>
            <person name="Grouzdev D.S."/>
            <person name="Krutkina M.S."/>
        </authorList>
    </citation>
    <scope>NUCLEOTIDE SEQUENCE [LARGE SCALE GENOMIC DNA]</scope>
    <source>
        <strain evidence="8">4-11</strain>
    </source>
</reference>
<dbReference type="RefSeq" id="WP_133299260.1">
    <property type="nucleotide sequence ID" value="NZ_QUWK01000001.1"/>
</dbReference>
<dbReference type="SUPFAM" id="SSF51126">
    <property type="entry name" value="Pectin lyase-like"/>
    <property type="match status" value="1"/>
</dbReference>
<evidence type="ECO:0000256" key="3">
    <source>
        <dbReference type="ARBA" id="ARBA00023085"/>
    </source>
</evidence>
<dbReference type="PANTHER" id="PTHR31321">
    <property type="entry name" value="ACYL-COA THIOESTER HYDROLASE YBHC-RELATED"/>
    <property type="match status" value="1"/>
</dbReference>
<comment type="similarity">
    <text evidence="1">Belongs to the pectinesterase family.</text>
</comment>
<keyword evidence="2 5" id="KW-0378">Hydrolase</keyword>
<dbReference type="PROSITE" id="PS00503">
    <property type="entry name" value="PECTINESTERASE_2"/>
    <property type="match status" value="1"/>
</dbReference>
<name>A0A372MK32_9SPIR</name>
<dbReference type="InterPro" id="IPR033131">
    <property type="entry name" value="Pectinesterase_Asp_AS"/>
</dbReference>
<keyword evidence="3 5" id="KW-0063">Aspartyl esterase</keyword>
<evidence type="ECO:0000256" key="1">
    <source>
        <dbReference type="ARBA" id="ARBA00008891"/>
    </source>
</evidence>
<dbReference type="InterPro" id="IPR000070">
    <property type="entry name" value="Pectinesterase_cat"/>
</dbReference>
<comment type="catalytic activity">
    <reaction evidence="5">
        <text>[(1-&gt;4)-alpha-D-galacturonosyl methyl ester](n) + n H2O = [(1-&gt;4)-alpha-D-galacturonosyl](n) + n methanol + n H(+)</text>
        <dbReference type="Rhea" id="RHEA:22380"/>
        <dbReference type="Rhea" id="RHEA-COMP:14570"/>
        <dbReference type="Rhea" id="RHEA-COMP:14573"/>
        <dbReference type="ChEBI" id="CHEBI:15377"/>
        <dbReference type="ChEBI" id="CHEBI:15378"/>
        <dbReference type="ChEBI" id="CHEBI:17790"/>
        <dbReference type="ChEBI" id="CHEBI:140522"/>
        <dbReference type="ChEBI" id="CHEBI:140523"/>
        <dbReference type="EC" id="3.1.1.11"/>
    </reaction>
</comment>
<dbReference type="InterPro" id="IPR011050">
    <property type="entry name" value="Pectin_lyase_fold/virulence"/>
</dbReference>
<dbReference type="Gene3D" id="2.160.20.10">
    <property type="entry name" value="Single-stranded right-handed beta-helix, Pectin lyase-like"/>
    <property type="match status" value="1"/>
</dbReference>
<dbReference type="EMBL" id="QUWK01000001">
    <property type="protein sequence ID" value="RFU96142.1"/>
    <property type="molecule type" value="Genomic_DNA"/>
</dbReference>
<feature type="domain" description="Pectinesterase catalytic" evidence="6">
    <location>
        <begin position="13"/>
        <end position="266"/>
    </location>
</feature>
<dbReference type="Proteomes" id="UP000264002">
    <property type="component" value="Unassembled WGS sequence"/>
</dbReference>
<proteinExistence type="inferred from homology"/>
<evidence type="ECO:0000256" key="2">
    <source>
        <dbReference type="ARBA" id="ARBA00022801"/>
    </source>
</evidence>
<evidence type="ECO:0000256" key="4">
    <source>
        <dbReference type="PROSITE-ProRule" id="PRU10040"/>
    </source>
</evidence>
<evidence type="ECO:0000313" key="8">
    <source>
        <dbReference type="Proteomes" id="UP000264002"/>
    </source>
</evidence>
<dbReference type="AlphaFoldDB" id="A0A372MK32"/>
<dbReference type="InterPro" id="IPR012334">
    <property type="entry name" value="Pectin_lyas_fold"/>
</dbReference>
<protein>
    <recommendedName>
        <fullName evidence="5">Pectinesterase</fullName>
        <ecNumber evidence="5">3.1.1.11</ecNumber>
    </recommendedName>
</protein>
<comment type="caution">
    <text evidence="7">The sequence shown here is derived from an EMBL/GenBank/DDBJ whole genome shotgun (WGS) entry which is preliminary data.</text>
</comment>
<accession>A0A372MK32</accession>
<reference evidence="7 8" key="2">
    <citation type="submission" date="2018-09" db="EMBL/GenBank/DDBJ databases">
        <title>Genome of Sphaerochaeta halotolerans strain 4-11.</title>
        <authorList>
            <person name="Nazina T.N."/>
            <person name="Sokolova D.S."/>
        </authorList>
    </citation>
    <scope>NUCLEOTIDE SEQUENCE [LARGE SCALE GENOMIC DNA]</scope>
    <source>
        <strain evidence="7 8">4-11</strain>
    </source>
</reference>
<dbReference type="EC" id="3.1.1.11" evidence="5"/>